<gene>
    <name evidence="2" type="ORF">SAMN04488029_1234</name>
</gene>
<evidence type="ECO:0000256" key="1">
    <source>
        <dbReference type="SAM" id="Phobius"/>
    </source>
</evidence>
<dbReference type="EMBL" id="FWYF01000001">
    <property type="protein sequence ID" value="SMD32874.1"/>
    <property type="molecule type" value="Genomic_DNA"/>
</dbReference>
<dbReference type="RefSeq" id="WP_084371511.1">
    <property type="nucleotide sequence ID" value="NZ_FWYF01000001.1"/>
</dbReference>
<organism evidence="2 3">
    <name type="scientific">Reichenbachiella faecimaris</name>
    <dbReference type="NCBI Taxonomy" id="692418"/>
    <lineage>
        <taxon>Bacteria</taxon>
        <taxon>Pseudomonadati</taxon>
        <taxon>Bacteroidota</taxon>
        <taxon>Cytophagia</taxon>
        <taxon>Cytophagales</taxon>
        <taxon>Reichenbachiellaceae</taxon>
        <taxon>Reichenbachiella</taxon>
    </lineage>
</organism>
<evidence type="ECO:0000313" key="2">
    <source>
        <dbReference type="EMBL" id="SMD32874.1"/>
    </source>
</evidence>
<dbReference type="Proteomes" id="UP000192472">
    <property type="component" value="Unassembled WGS sequence"/>
</dbReference>
<feature type="transmembrane region" description="Helical" evidence="1">
    <location>
        <begin position="32"/>
        <end position="50"/>
    </location>
</feature>
<sequence>MNKHKLSTVVFVVNGILFFLGGIGLLGDGKVLFGAIQIVAGACNMAILVGTRKSHRRHIVNLLILLMNVIVAGSIAWDYTIAGKQYIQYAWLVAALMSLAAFGIQLRKGNTAE</sequence>
<feature type="transmembrane region" description="Helical" evidence="1">
    <location>
        <begin position="7"/>
        <end position="26"/>
    </location>
</feature>
<proteinExistence type="predicted"/>
<keyword evidence="1" id="KW-1133">Transmembrane helix</keyword>
<feature type="transmembrane region" description="Helical" evidence="1">
    <location>
        <begin position="86"/>
        <end position="104"/>
    </location>
</feature>
<keyword evidence="1" id="KW-0472">Membrane</keyword>
<reference evidence="2 3" key="1">
    <citation type="submission" date="2017-04" db="EMBL/GenBank/DDBJ databases">
        <authorList>
            <person name="Afonso C.L."/>
            <person name="Miller P.J."/>
            <person name="Scott M.A."/>
            <person name="Spackman E."/>
            <person name="Goraichik I."/>
            <person name="Dimitrov K.M."/>
            <person name="Suarez D.L."/>
            <person name="Swayne D.E."/>
        </authorList>
    </citation>
    <scope>NUCLEOTIDE SEQUENCE [LARGE SCALE GENOMIC DNA]</scope>
    <source>
        <strain evidence="2 3">DSM 26133</strain>
    </source>
</reference>
<keyword evidence="1" id="KW-0812">Transmembrane</keyword>
<protein>
    <recommendedName>
        <fullName evidence="4">SPW repeat-containing protein</fullName>
    </recommendedName>
</protein>
<name>A0A1W2G8P8_REIFA</name>
<evidence type="ECO:0008006" key="4">
    <source>
        <dbReference type="Google" id="ProtNLM"/>
    </source>
</evidence>
<evidence type="ECO:0000313" key="3">
    <source>
        <dbReference type="Proteomes" id="UP000192472"/>
    </source>
</evidence>
<feature type="transmembrane region" description="Helical" evidence="1">
    <location>
        <begin position="62"/>
        <end position="80"/>
    </location>
</feature>
<dbReference type="AlphaFoldDB" id="A0A1W2G8P8"/>
<keyword evidence="3" id="KW-1185">Reference proteome</keyword>
<dbReference type="STRING" id="692418.SAMN04488029_1234"/>
<accession>A0A1W2G8P8</accession>